<evidence type="ECO:0000313" key="1">
    <source>
        <dbReference type="EMBL" id="OKH13393.1"/>
    </source>
</evidence>
<reference evidence="1 2" key="1">
    <citation type="submission" date="2016-11" db="EMBL/GenBank/DDBJ databases">
        <title>Draft Genome Sequences of Nine Cyanobacterial Strains from Diverse Habitats.</title>
        <authorList>
            <person name="Zhu T."/>
            <person name="Hou S."/>
            <person name="Lu X."/>
            <person name="Hess W.R."/>
        </authorList>
    </citation>
    <scope>NUCLEOTIDE SEQUENCE [LARGE SCALE GENOMIC DNA]</scope>
    <source>
        <strain evidence="1 2">NIES-592</strain>
    </source>
</reference>
<sequence>MEKGLKKLLQDINLKQFAFTKRLYLLLLLLISVLVQSCESKPTAKLSVNLNVNGCSTQYQTNLWTGSPVTDLPTLDRVSSETTEITGCGIDELEYSFNVSPIVAKIEFEIDGEEVTAFVPMQKGVTTPQPFIDGNISLESINVKVDFPNGNPPAVEGFYRVSK</sequence>
<evidence type="ECO:0000313" key="2">
    <source>
        <dbReference type="Proteomes" id="UP000186391"/>
    </source>
</evidence>
<accession>A0A1U7GYF5</accession>
<organism evidence="1 2">
    <name type="scientific">Fischerella major NIES-592</name>
    <dbReference type="NCBI Taxonomy" id="210994"/>
    <lineage>
        <taxon>Bacteria</taxon>
        <taxon>Bacillati</taxon>
        <taxon>Cyanobacteriota</taxon>
        <taxon>Cyanophyceae</taxon>
        <taxon>Nostocales</taxon>
        <taxon>Hapalosiphonaceae</taxon>
        <taxon>Fischerella</taxon>
    </lineage>
</organism>
<comment type="caution">
    <text evidence="1">The sequence shown here is derived from an EMBL/GenBank/DDBJ whole genome shotgun (WGS) entry which is preliminary data.</text>
</comment>
<gene>
    <name evidence="1" type="ORF">NIES592_14850</name>
</gene>
<proteinExistence type="predicted"/>
<keyword evidence="2" id="KW-1185">Reference proteome</keyword>
<dbReference type="Proteomes" id="UP000186391">
    <property type="component" value="Unassembled WGS sequence"/>
</dbReference>
<name>A0A1U7GYF5_9CYAN</name>
<protein>
    <submittedName>
        <fullName evidence="1">Uncharacterized protein</fullName>
    </submittedName>
</protein>
<dbReference type="EMBL" id="MRCA01000007">
    <property type="protein sequence ID" value="OKH13393.1"/>
    <property type="molecule type" value="Genomic_DNA"/>
</dbReference>
<dbReference type="RefSeq" id="WP_062247702.1">
    <property type="nucleotide sequence ID" value="NZ_MRCA01000007.1"/>
</dbReference>
<dbReference type="AlphaFoldDB" id="A0A1U7GYF5"/>
<dbReference type="OrthoDB" id="9880205at2"/>